<dbReference type="InterPro" id="IPR017900">
    <property type="entry name" value="4Fe4S_Fe_S_CS"/>
</dbReference>
<evidence type="ECO:0000313" key="6">
    <source>
        <dbReference type="EMBL" id="ACZ07193.1"/>
    </source>
</evidence>
<protein>
    <submittedName>
        <fullName evidence="6">4Fe-4S ferredoxin iron-sulfur binding domain protein</fullName>
    </submittedName>
</protein>
<evidence type="ECO:0000313" key="7">
    <source>
        <dbReference type="Proteomes" id="UP000000845"/>
    </source>
</evidence>
<evidence type="ECO:0000256" key="3">
    <source>
        <dbReference type="ARBA" id="ARBA00023004"/>
    </source>
</evidence>
<dbReference type="AlphaFoldDB" id="D1ALS5"/>
<dbReference type="PANTHER" id="PTHR24960:SF79">
    <property type="entry name" value="PHOTOSYSTEM I IRON-SULFUR CENTER"/>
    <property type="match status" value="1"/>
</dbReference>
<sequence>MGKNLIFYFSGTGNNLKVAKTISENISNAEIIPMGSSHIYEFEGSYESIGFVYPVYFAGLPAKVADYISKLILPEDKDIYYYTVNTCGSIIGNGFVQLKELLEQKGVHLDYSAKLKMFSNYVVMYNMKENVKEITEKSAKDLIPIIENIKNKYKNKTGNKNPLLEWWYHKEMKAVPAKDKFFNVSDDCISCGICVKVCPVENIKLEGKKPEFLHHCEQCTACIQYCPKKAVNFKNKTQKRRRYTYPDISWKVLSESNKSF</sequence>
<organism evidence="6 7">
    <name type="scientific">Sebaldella termitidis (strain ATCC 33386 / NCTC 11300)</name>
    <dbReference type="NCBI Taxonomy" id="526218"/>
    <lineage>
        <taxon>Bacteria</taxon>
        <taxon>Fusobacteriati</taxon>
        <taxon>Fusobacteriota</taxon>
        <taxon>Fusobacteriia</taxon>
        <taxon>Fusobacteriales</taxon>
        <taxon>Leptotrichiaceae</taxon>
        <taxon>Sebaldella</taxon>
    </lineage>
</organism>
<reference evidence="7" key="1">
    <citation type="submission" date="2009-09" db="EMBL/GenBank/DDBJ databases">
        <title>The complete chromosome of Sebaldella termitidis ATCC 33386.</title>
        <authorList>
            <consortium name="US DOE Joint Genome Institute (JGI-PGF)"/>
            <person name="Lucas S."/>
            <person name="Copeland A."/>
            <person name="Lapidus A."/>
            <person name="Glavina del Rio T."/>
            <person name="Dalin E."/>
            <person name="Tice H."/>
            <person name="Bruce D."/>
            <person name="Goodwin L."/>
            <person name="Pitluck S."/>
            <person name="Kyrpides N."/>
            <person name="Mavromatis K."/>
            <person name="Ivanova N."/>
            <person name="Mikhailova N."/>
            <person name="Sims D."/>
            <person name="Meincke L."/>
            <person name="Brettin T."/>
            <person name="Detter J.C."/>
            <person name="Han C."/>
            <person name="Larimer F."/>
            <person name="Land M."/>
            <person name="Hauser L."/>
            <person name="Markowitz V."/>
            <person name="Cheng J.F."/>
            <person name="Hugenholtz P."/>
            <person name="Woyke T."/>
            <person name="Wu D."/>
            <person name="Eisen J.A."/>
        </authorList>
    </citation>
    <scope>NUCLEOTIDE SEQUENCE [LARGE SCALE GENOMIC DNA]</scope>
    <source>
        <strain evidence="7">ATCC 33386 / NCTC 11300</strain>
    </source>
</reference>
<dbReference type="eggNOG" id="COG1149">
    <property type="taxonomic scope" value="Bacteria"/>
</dbReference>
<evidence type="ECO:0000259" key="5">
    <source>
        <dbReference type="PROSITE" id="PS51379"/>
    </source>
</evidence>
<dbReference type="NCBIfam" id="NF038196">
    <property type="entry name" value="ferrodoxin_EFR1"/>
    <property type="match status" value="1"/>
</dbReference>
<dbReference type="PROSITE" id="PS00198">
    <property type="entry name" value="4FE4S_FER_1"/>
    <property type="match status" value="2"/>
</dbReference>
<feature type="domain" description="4Fe-4S ferredoxin-type" evidence="5">
    <location>
        <begin position="209"/>
        <end position="236"/>
    </location>
</feature>
<evidence type="ECO:0000256" key="1">
    <source>
        <dbReference type="ARBA" id="ARBA00022485"/>
    </source>
</evidence>
<dbReference type="Proteomes" id="UP000000845">
    <property type="component" value="Chromosome"/>
</dbReference>
<dbReference type="InterPro" id="IPR047964">
    <property type="entry name" value="EFR1-like"/>
</dbReference>
<dbReference type="eggNOG" id="COG0716">
    <property type="taxonomic scope" value="Bacteria"/>
</dbReference>
<dbReference type="PROSITE" id="PS51379">
    <property type="entry name" value="4FE4S_FER_2"/>
    <property type="match status" value="2"/>
</dbReference>
<dbReference type="InterPro" id="IPR017896">
    <property type="entry name" value="4Fe4S_Fe-S-bd"/>
</dbReference>
<name>D1ALS5_SEBTE</name>
<dbReference type="KEGG" id="str:Sterm_0309"/>
<evidence type="ECO:0000256" key="2">
    <source>
        <dbReference type="ARBA" id="ARBA00022723"/>
    </source>
</evidence>
<dbReference type="GO" id="GO:0051539">
    <property type="term" value="F:4 iron, 4 sulfur cluster binding"/>
    <property type="evidence" value="ECO:0007669"/>
    <property type="project" value="UniProtKB-KW"/>
</dbReference>
<gene>
    <name evidence="6" type="ordered locus">Sterm_0309</name>
</gene>
<dbReference type="InterPro" id="IPR029039">
    <property type="entry name" value="Flavoprotein-like_sf"/>
</dbReference>
<proteinExistence type="predicted"/>
<dbReference type="EMBL" id="CP001739">
    <property type="protein sequence ID" value="ACZ07193.1"/>
    <property type="molecule type" value="Genomic_DNA"/>
</dbReference>
<dbReference type="Pfam" id="PF13237">
    <property type="entry name" value="Fer4_10"/>
    <property type="match status" value="1"/>
</dbReference>
<keyword evidence="1" id="KW-0004">4Fe-4S</keyword>
<keyword evidence="2" id="KW-0479">Metal-binding</keyword>
<dbReference type="HOGENOM" id="CLU_068049_0_0_0"/>
<dbReference type="SUPFAM" id="SSF54862">
    <property type="entry name" value="4Fe-4S ferredoxins"/>
    <property type="match status" value="1"/>
</dbReference>
<dbReference type="STRING" id="526218.Sterm_0309"/>
<evidence type="ECO:0000256" key="4">
    <source>
        <dbReference type="ARBA" id="ARBA00023014"/>
    </source>
</evidence>
<dbReference type="SUPFAM" id="SSF52218">
    <property type="entry name" value="Flavoproteins"/>
    <property type="match status" value="1"/>
</dbReference>
<accession>D1ALS5</accession>
<dbReference type="Gene3D" id="3.40.50.360">
    <property type="match status" value="1"/>
</dbReference>
<reference evidence="6 7" key="2">
    <citation type="journal article" date="2010" name="Stand. Genomic Sci.">
        <title>Complete genome sequence of Sebaldella termitidis type strain (NCTC 11300).</title>
        <authorList>
            <person name="Harmon-Smith M."/>
            <person name="Celia L."/>
            <person name="Chertkov O."/>
            <person name="Lapidus A."/>
            <person name="Copeland A."/>
            <person name="Glavina Del Rio T."/>
            <person name="Nolan M."/>
            <person name="Lucas S."/>
            <person name="Tice H."/>
            <person name="Cheng J.F."/>
            <person name="Han C."/>
            <person name="Detter J.C."/>
            <person name="Bruce D."/>
            <person name="Goodwin L."/>
            <person name="Pitluck S."/>
            <person name="Pati A."/>
            <person name="Liolios K."/>
            <person name="Ivanova N."/>
            <person name="Mavromatis K."/>
            <person name="Mikhailova N."/>
            <person name="Chen A."/>
            <person name="Palaniappan K."/>
            <person name="Land M."/>
            <person name="Hauser L."/>
            <person name="Chang Y.J."/>
            <person name="Jeffries C.D."/>
            <person name="Brettin T."/>
            <person name="Goker M."/>
            <person name="Beck B."/>
            <person name="Bristow J."/>
            <person name="Eisen J.A."/>
            <person name="Markowitz V."/>
            <person name="Hugenholtz P."/>
            <person name="Kyrpides N.C."/>
            <person name="Klenk H.P."/>
            <person name="Chen F."/>
        </authorList>
    </citation>
    <scope>NUCLEOTIDE SEQUENCE [LARGE SCALE GENOMIC DNA]</scope>
    <source>
        <strain evidence="7">ATCC 33386 / NCTC 11300</strain>
    </source>
</reference>
<dbReference type="PANTHER" id="PTHR24960">
    <property type="entry name" value="PHOTOSYSTEM I IRON-SULFUR CENTER-RELATED"/>
    <property type="match status" value="1"/>
</dbReference>
<feature type="domain" description="4Fe-4S ferredoxin-type" evidence="5">
    <location>
        <begin position="178"/>
        <end position="208"/>
    </location>
</feature>
<dbReference type="InterPro" id="IPR050157">
    <property type="entry name" value="PSI_iron-sulfur_center"/>
</dbReference>
<keyword evidence="3" id="KW-0408">Iron</keyword>
<keyword evidence="7" id="KW-1185">Reference proteome</keyword>
<dbReference type="GO" id="GO:0046872">
    <property type="term" value="F:metal ion binding"/>
    <property type="evidence" value="ECO:0007669"/>
    <property type="project" value="UniProtKB-KW"/>
</dbReference>
<keyword evidence="4" id="KW-0411">Iron-sulfur</keyword>
<dbReference type="RefSeq" id="WP_012859792.1">
    <property type="nucleotide sequence ID" value="NC_013517.1"/>
</dbReference>
<dbReference type="Gene3D" id="3.30.70.20">
    <property type="match status" value="1"/>
</dbReference>